<dbReference type="GO" id="GO:0003700">
    <property type="term" value="F:DNA-binding transcription factor activity"/>
    <property type="evidence" value="ECO:0007669"/>
    <property type="project" value="InterPro"/>
</dbReference>
<dbReference type="AlphaFoldDB" id="A0A1V3U201"/>
<dbReference type="EMBL" id="MPOG01000007">
    <property type="protein sequence ID" value="OOH96687.1"/>
    <property type="molecule type" value="Genomic_DNA"/>
</dbReference>
<accession>A0A1V3U201</accession>
<feature type="domain" description="HTH deoR-type" evidence="3">
    <location>
        <begin position="7"/>
        <end position="62"/>
    </location>
</feature>
<dbReference type="PANTHER" id="PTHR34580:SF1">
    <property type="entry name" value="PROTEIN PAFC"/>
    <property type="match status" value="1"/>
</dbReference>
<dbReference type="OrthoDB" id="9815009at2"/>
<dbReference type="Proteomes" id="UP000188947">
    <property type="component" value="Unassembled WGS sequence"/>
</dbReference>
<dbReference type="PROSITE" id="PS51000">
    <property type="entry name" value="HTH_DEOR_2"/>
    <property type="match status" value="1"/>
</dbReference>
<dbReference type="InterPro" id="IPR026881">
    <property type="entry name" value="WYL_dom"/>
</dbReference>
<dbReference type="InterPro" id="IPR001034">
    <property type="entry name" value="DeoR_HTH"/>
</dbReference>
<dbReference type="SUPFAM" id="SSF46785">
    <property type="entry name" value="Winged helix' DNA-binding domain"/>
    <property type="match status" value="1"/>
</dbReference>
<gene>
    <name evidence="4" type="ORF">BMF97_05295</name>
</gene>
<organism evidence="4 5">
    <name type="scientific">Elizabethkingia meningoseptica</name>
    <name type="common">Chryseobacterium meningosepticum</name>
    <dbReference type="NCBI Taxonomy" id="238"/>
    <lineage>
        <taxon>Bacteria</taxon>
        <taxon>Pseudomonadati</taxon>
        <taxon>Bacteroidota</taxon>
        <taxon>Flavobacteriia</taxon>
        <taxon>Flavobacteriales</taxon>
        <taxon>Weeksellaceae</taxon>
        <taxon>Elizabethkingia</taxon>
    </lineage>
</organism>
<dbReference type="InterPro" id="IPR036388">
    <property type="entry name" value="WH-like_DNA-bd_sf"/>
</dbReference>
<dbReference type="Pfam" id="PF13280">
    <property type="entry name" value="WYL"/>
    <property type="match status" value="1"/>
</dbReference>
<dbReference type="RefSeq" id="WP_069214424.1">
    <property type="nucleotide sequence ID" value="NZ_CP016378.1"/>
</dbReference>
<dbReference type="PIRSF" id="PIRSF016838">
    <property type="entry name" value="PafC"/>
    <property type="match status" value="1"/>
</dbReference>
<dbReference type="PANTHER" id="PTHR34580">
    <property type="match status" value="1"/>
</dbReference>
<reference evidence="4 5" key="1">
    <citation type="submission" date="2016-11" db="EMBL/GenBank/DDBJ databases">
        <title>Genome sequence and comparative genomic analysis of clinical strain Elizabethkingia meningoseptica 61421 PRCM.</title>
        <authorList>
            <person name="Wang M."/>
            <person name="Hu S."/>
            <person name="Cao L."/>
            <person name="Jiang T."/>
            <person name="Zhou Y."/>
            <person name="Ming D."/>
        </authorList>
    </citation>
    <scope>NUCLEOTIDE SEQUENCE [LARGE SCALE GENOMIC DNA]</scope>
    <source>
        <strain evidence="4 5">61421 PRCM</strain>
    </source>
</reference>
<protein>
    <submittedName>
        <fullName evidence="4">Transcriptional regulator</fullName>
    </submittedName>
</protein>
<dbReference type="eggNOG" id="COG2378">
    <property type="taxonomic scope" value="Bacteria"/>
</dbReference>
<dbReference type="STRING" id="238.BBD35_16815"/>
<evidence type="ECO:0000313" key="5">
    <source>
        <dbReference type="Proteomes" id="UP000188947"/>
    </source>
</evidence>
<dbReference type="PROSITE" id="PS52050">
    <property type="entry name" value="WYL"/>
    <property type="match status" value="1"/>
</dbReference>
<evidence type="ECO:0000256" key="1">
    <source>
        <dbReference type="ARBA" id="ARBA00023015"/>
    </source>
</evidence>
<proteinExistence type="predicted"/>
<evidence type="ECO:0000259" key="3">
    <source>
        <dbReference type="PROSITE" id="PS51000"/>
    </source>
</evidence>
<dbReference type="Pfam" id="PF08279">
    <property type="entry name" value="HTH_11"/>
    <property type="match status" value="1"/>
</dbReference>
<sequence length="328" mass="38485">MSDIIKRFDRIIAIFIHLQSRRTVRAQDLADRFEVSLRTIYRDIKSLEQAGIPIYSEAGIGYELMEGYKLPPVMFSQEEALSFIAAEKLMENFIDEGLKQNFLAAMFKIKSVLRMSEKDLLSTLENQIIIQKAPYLTTEQKSPDNTMEILFGAIAQQKQVQMHYKGIQDTQHQKRIIEPVGLFFEHNNWYIQAYCHLRKDYRQFRTDRVSDILILNDVFSKKHPHLKQLLPVRTAEYEGTEAIIKVDKPFAEYMKWDRHYYGFTSETDLGNEIEMVFSVKKMDKGFPRWLLMFGDRLTIIKPASLKQEIQKLLEVQLERIKNSGNTTL</sequence>
<dbReference type="InterPro" id="IPR051534">
    <property type="entry name" value="CBASS_pafABC_assoc_protein"/>
</dbReference>
<keyword evidence="5" id="KW-1185">Reference proteome</keyword>
<keyword evidence="2" id="KW-0804">Transcription</keyword>
<dbReference type="InterPro" id="IPR013196">
    <property type="entry name" value="HTH_11"/>
</dbReference>
<comment type="caution">
    <text evidence="4">The sequence shown here is derived from an EMBL/GenBank/DDBJ whole genome shotgun (WGS) entry which is preliminary data.</text>
</comment>
<dbReference type="InterPro" id="IPR028349">
    <property type="entry name" value="PafC-like"/>
</dbReference>
<name>A0A1V3U201_ELIME</name>
<dbReference type="InterPro" id="IPR036390">
    <property type="entry name" value="WH_DNA-bd_sf"/>
</dbReference>
<evidence type="ECO:0000256" key="2">
    <source>
        <dbReference type="ARBA" id="ARBA00023163"/>
    </source>
</evidence>
<dbReference type="Gene3D" id="1.10.10.10">
    <property type="entry name" value="Winged helix-like DNA-binding domain superfamily/Winged helix DNA-binding domain"/>
    <property type="match status" value="1"/>
</dbReference>
<keyword evidence="1" id="KW-0805">Transcription regulation</keyword>
<evidence type="ECO:0000313" key="4">
    <source>
        <dbReference type="EMBL" id="OOH96687.1"/>
    </source>
</evidence>